<name>A0A1G7F3E5_9EURY</name>
<keyword evidence="1" id="KW-0812">Transmembrane</keyword>
<feature type="transmembrane region" description="Helical" evidence="1">
    <location>
        <begin position="12"/>
        <end position="30"/>
    </location>
</feature>
<evidence type="ECO:0000313" key="3">
    <source>
        <dbReference type="Proteomes" id="UP000199076"/>
    </source>
</evidence>
<evidence type="ECO:0000256" key="1">
    <source>
        <dbReference type="SAM" id="Phobius"/>
    </source>
</evidence>
<accession>A0A1G7F3E5</accession>
<keyword evidence="1" id="KW-0472">Membrane</keyword>
<organism evidence="2 3">
    <name type="scientific">Halorientalis regularis</name>
    <dbReference type="NCBI Taxonomy" id="660518"/>
    <lineage>
        <taxon>Archaea</taxon>
        <taxon>Methanobacteriati</taxon>
        <taxon>Methanobacteriota</taxon>
        <taxon>Stenosarchaea group</taxon>
        <taxon>Halobacteria</taxon>
        <taxon>Halobacteriales</taxon>
        <taxon>Haloarculaceae</taxon>
        <taxon>Halorientalis</taxon>
    </lineage>
</organism>
<sequence>MLDERGQTTQDYLVGVSLMLLTVLFVFGYVPSVFGSTGADLGGVERSQADRAATYLVETYSVEGREQTLRYGEPDGIHNELSTEEGFERFRNRSGLNTRTNTLAPPNVNVMLVNSSELNATSPTPIVDGGERYSYPDGGAPNLGQAVVTETRVVRLAGDTEHCTPTCWLIVRIW</sequence>
<reference evidence="3" key="1">
    <citation type="submission" date="2016-10" db="EMBL/GenBank/DDBJ databases">
        <authorList>
            <person name="Varghese N."/>
            <person name="Submissions S."/>
        </authorList>
    </citation>
    <scope>NUCLEOTIDE SEQUENCE [LARGE SCALE GENOMIC DNA]</scope>
    <source>
        <strain evidence="3">IBRC-M 10760</strain>
    </source>
</reference>
<dbReference type="Proteomes" id="UP000199076">
    <property type="component" value="Unassembled WGS sequence"/>
</dbReference>
<dbReference type="RefSeq" id="WP_092686416.1">
    <property type="nucleotide sequence ID" value="NZ_FNBK01000001.1"/>
</dbReference>
<dbReference type="STRING" id="660518.SAMN05216218_10110"/>
<dbReference type="AlphaFoldDB" id="A0A1G7F3E5"/>
<dbReference type="OrthoDB" id="125215at2157"/>
<gene>
    <name evidence="2" type="ORF">SAMN05216218_10110</name>
</gene>
<keyword evidence="3" id="KW-1185">Reference proteome</keyword>
<evidence type="ECO:0000313" key="2">
    <source>
        <dbReference type="EMBL" id="SDE70473.1"/>
    </source>
</evidence>
<dbReference type="InterPro" id="IPR056613">
    <property type="entry name" value="DUF7287"/>
</dbReference>
<dbReference type="Pfam" id="PF23958">
    <property type="entry name" value="DUF7287"/>
    <property type="match status" value="1"/>
</dbReference>
<dbReference type="EMBL" id="FNBK01000001">
    <property type="protein sequence ID" value="SDE70473.1"/>
    <property type="molecule type" value="Genomic_DNA"/>
</dbReference>
<protein>
    <submittedName>
        <fullName evidence="2">Uncharacterized protein</fullName>
    </submittedName>
</protein>
<proteinExistence type="predicted"/>
<keyword evidence="1" id="KW-1133">Transmembrane helix</keyword>